<accession>A0ACD3QKW2</accession>
<keyword evidence="2" id="KW-1185">Reference proteome</keyword>
<sequence>MTGPDKNLTTEQVTNHIFPVWTYSYICVLVPVFLLTDWLRYKPVVVFQCVNLFVTTALLLWLKSVPAMQVMQFFYGVVTASEVAYFSYIYSVVDLKRYRKATSYSRSVQLLGNTVGSVLGQLLVSFNLMSYNNILVVYSGSYFNCIFLLPASCQCHSRACTFIANTLDKKQ</sequence>
<name>A0ACD3QKW2_LARCR</name>
<comment type="caution">
    <text evidence="1">The sequence shown here is derived from an EMBL/GenBank/DDBJ whole genome shotgun (WGS) entry which is preliminary data.</text>
</comment>
<reference evidence="1" key="1">
    <citation type="submission" date="2018-11" db="EMBL/GenBank/DDBJ databases">
        <title>The sequence and de novo assembly of Larimichthys crocea genome using PacBio and Hi-C technologies.</title>
        <authorList>
            <person name="Xu P."/>
            <person name="Chen B."/>
            <person name="Zhou Z."/>
            <person name="Ke Q."/>
            <person name="Wu Y."/>
            <person name="Bai H."/>
            <person name="Pu F."/>
        </authorList>
    </citation>
    <scope>NUCLEOTIDE SEQUENCE</scope>
    <source>
        <tissue evidence="1">Muscle</tissue>
    </source>
</reference>
<organism evidence="1 2">
    <name type="scientific">Larimichthys crocea</name>
    <name type="common">Large yellow croaker</name>
    <name type="synonym">Pseudosciaena crocea</name>
    <dbReference type="NCBI Taxonomy" id="215358"/>
    <lineage>
        <taxon>Eukaryota</taxon>
        <taxon>Metazoa</taxon>
        <taxon>Chordata</taxon>
        <taxon>Craniata</taxon>
        <taxon>Vertebrata</taxon>
        <taxon>Euteleostomi</taxon>
        <taxon>Actinopterygii</taxon>
        <taxon>Neopterygii</taxon>
        <taxon>Teleostei</taxon>
        <taxon>Neoteleostei</taxon>
        <taxon>Acanthomorphata</taxon>
        <taxon>Eupercaria</taxon>
        <taxon>Sciaenidae</taxon>
        <taxon>Larimichthys</taxon>
    </lineage>
</organism>
<evidence type="ECO:0000313" key="2">
    <source>
        <dbReference type="Proteomes" id="UP000793456"/>
    </source>
</evidence>
<protein>
    <submittedName>
        <fullName evidence="1">Uncharacterized protein</fullName>
    </submittedName>
</protein>
<proteinExistence type="predicted"/>
<dbReference type="Proteomes" id="UP000793456">
    <property type="component" value="Chromosome XVIII"/>
</dbReference>
<dbReference type="EMBL" id="CM011691">
    <property type="protein sequence ID" value="TMS07351.1"/>
    <property type="molecule type" value="Genomic_DNA"/>
</dbReference>
<gene>
    <name evidence="1" type="ORF">E3U43_011444</name>
</gene>
<evidence type="ECO:0000313" key="1">
    <source>
        <dbReference type="EMBL" id="TMS07351.1"/>
    </source>
</evidence>